<feature type="transmembrane region" description="Helical" evidence="6">
    <location>
        <begin position="6"/>
        <end position="27"/>
    </location>
</feature>
<dbReference type="Proteomes" id="UP000504603">
    <property type="component" value="Unplaced"/>
</dbReference>
<keyword evidence="4 5" id="KW-0349">Heme</keyword>
<dbReference type="KEGG" id="mcha:111006942"/>
<reference evidence="8" key="1">
    <citation type="submission" date="2025-08" db="UniProtKB">
        <authorList>
            <consortium name="RefSeq"/>
        </authorList>
    </citation>
    <scope>IDENTIFICATION</scope>
    <source>
        <strain evidence="8">OHB3-1</strain>
    </source>
</reference>
<gene>
    <name evidence="8" type="primary">LOC111006942</name>
</gene>
<proteinExistence type="inferred from homology"/>
<keyword evidence="2 4" id="KW-0479">Metal-binding</keyword>
<accession>A0A6J1BYN7</accession>
<dbReference type="PANTHER" id="PTHR47955">
    <property type="entry name" value="CYTOCHROME P450 FAMILY 71 PROTEIN"/>
    <property type="match status" value="1"/>
</dbReference>
<organism evidence="7 8">
    <name type="scientific">Momordica charantia</name>
    <name type="common">Bitter gourd</name>
    <name type="synonym">Balsam pear</name>
    <dbReference type="NCBI Taxonomy" id="3673"/>
    <lineage>
        <taxon>Eukaryota</taxon>
        <taxon>Viridiplantae</taxon>
        <taxon>Streptophyta</taxon>
        <taxon>Embryophyta</taxon>
        <taxon>Tracheophyta</taxon>
        <taxon>Spermatophyta</taxon>
        <taxon>Magnoliopsida</taxon>
        <taxon>eudicotyledons</taxon>
        <taxon>Gunneridae</taxon>
        <taxon>Pentapetalae</taxon>
        <taxon>rosids</taxon>
        <taxon>fabids</taxon>
        <taxon>Cucurbitales</taxon>
        <taxon>Cucurbitaceae</taxon>
        <taxon>Momordiceae</taxon>
        <taxon>Momordica</taxon>
    </lineage>
</organism>
<dbReference type="OrthoDB" id="1470350at2759"/>
<evidence type="ECO:0000256" key="3">
    <source>
        <dbReference type="ARBA" id="ARBA00023004"/>
    </source>
</evidence>
<keyword evidence="5" id="KW-0503">Monooxygenase</keyword>
<dbReference type="InterPro" id="IPR002401">
    <property type="entry name" value="Cyt_P450_E_grp-I"/>
</dbReference>
<evidence type="ECO:0000313" key="8">
    <source>
        <dbReference type="RefSeq" id="XP_022134746.1"/>
    </source>
</evidence>
<dbReference type="InterPro" id="IPR017972">
    <property type="entry name" value="Cyt_P450_CS"/>
</dbReference>
<keyword evidence="6" id="KW-0812">Transmembrane</keyword>
<keyword evidence="3 4" id="KW-0408">Iron</keyword>
<protein>
    <submittedName>
        <fullName evidence="8">Cytochrome P450 71A26-like</fullName>
    </submittedName>
</protein>
<dbReference type="Pfam" id="PF00067">
    <property type="entry name" value="p450"/>
    <property type="match status" value="1"/>
</dbReference>
<dbReference type="InterPro" id="IPR036396">
    <property type="entry name" value="Cyt_P450_sf"/>
</dbReference>
<dbReference type="PRINTS" id="PR00463">
    <property type="entry name" value="EP450I"/>
</dbReference>
<comment type="cofactor">
    <cofactor evidence="4">
        <name>heme</name>
        <dbReference type="ChEBI" id="CHEBI:30413"/>
    </cofactor>
</comment>
<dbReference type="AlphaFoldDB" id="A0A6J1BYN7"/>
<dbReference type="FunFam" id="1.10.630.10:FF:000011">
    <property type="entry name" value="Cytochrome P450 83B1"/>
    <property type="match status" value="1"/>
</dbReference>
<sequence>MGSLLLWLLCSPITCFTGFIIFLLFLLQKWFPNSNSNSLPSPPKIPIFGHLLNLGLHPHITLQSYARHHGPLFLLHLGSRPTAVVSSAELARDVMKTHDLVFSNRPKSCISQKILYGARDIAASPYGEYWRQMKTIGVVHLLSNIRVQSFRSVREEEVKFMIHKIQQSPISVNLTQIFSELTNDIVCRVALGRKYGVGEDGKKFRCLLLEFGELLGSFSGRDFIPWLGWIDGISGLDAKAERVANEIDAFLNRVIEDHVETGEISVDKHKDLVDILLSIQKQDSIGFPLEMDSIKALILDMFAAGTDTTYTVLEWAMSQLLRHPEAMKKLQTEVRETVGDREKSCVSEDDLERMHYLKAVIKETLRLHPPIPLLVPRESTQDIKLRGYDIKAGSRVIINAWAIGRDPELWEEAEEFRPERFLNSSIDFKGHDFELIPFGAGRRGCPGVVFAMVINEIALANLVHKFEWTLPSGANAEDLDMTMVSALTIHRKFPLVATATPY</sequence>
<dbReference type="PROSITE" id="PS00086">
    <property type="entry name" value="CYTOCHROME_P450"/>
    <property type="match status" value="1"/>
</dbReference>
<keyword evidence="6" id="KW-1133">Transmembrane helix</keyword>
<dbReference type="GO" id="GO:0016705">
    <property type="term" value="F:oxidoreductase activity, acting on paired donors, with incorporation or reduction of molecular oxygen"/>
    <property type="evidence" value="ECO:0007669"/>
    <property type="project" value="InterPro"/>
</dbReference>
<dbReference type="GO" id="GO:0005506">
    <property type="term" value="F:iron ion binding"/>
    <property type="evidence" value="ECO:0007669"/>
    <property type="project" value="InterPro"/>
</dbReference>
<evidence type="ECO:0000256" key="4">
    <source>
        <dbReference type="PIRSR" id="PIRSR602401-1"/>
    </source>
</evidence>
<dbReference type="RefSeq" id="XP_022134746.1">
    <property type="nucleotide sequence ID" value="XM_022279054.1"/>
</dbReference>
<evidence type="ECO:0000256" key="2">
    <source>
        <dbReference type="ARBA" id="ARBA00022723"/>
    </source>
</evidence>
<keyword evidence="5" id="KW-0560">Oxidoreductase</keyword>
<keyword evidence="7" id="KW-1185">Reference proteome</keyword>
<keyword evidence="6" id="KW-0472">Membrane</keyword>
<dbReference type="SUPFAM" id="SSF48264">
    <property type="entry name" value="Cytochrome P450"/>
    <property type="match status" value="1"/>
</dbReference>
<dbReference type="GO" id="GO:0004497">
    <property type="term" value="F:monooxygenase activity"/>
    <property type="evidence" value="ECO:0007669"/>
    <property type="project" value="UniProtKB-KW"/>
</dbReference>
<name>A0A6J1BYN7_MOMCH</name>
<evidence type="ECO:0000256" key="6">
    <source>
        <dbReference type="SAM" id="Phobius"/>
    </source>
</evidence>
<dbReference type="CDD" id="cd11072">
    <property type="entry name" value="CYP71-like"/>
    <property type="match status" value="1"/>
</dbReference>
<dbReference type="GO" id="GO:0020037">
    <property type="term" value="F:heme binding"/>
    <property type="evidence" value="ECO:0007669"/>
    <property type="project" value="InterPro"/>
</dbReference>
<dbReference type="PRINTS" id="PR00385">
    <property type="entry name" value="P450"/>
</dbReference>
<dbReference type="PANTHER" id="PTHR47955:SF15">
    <property type="entry name" value="CYTOCHROME P450 71A2-LIKE"/>
    <property type="match status" value="1"/>
</dbReference>
<dbReference type="Gene3D" id="1.10.630.10">
    <property type="entry name" value="Cytochrome P450"/>
    <property type="match status" value="1"/>
</dbReference>
<evidence type="ECO:0000313" key="7">
    <source>
        <dbReference type="Proteomes" id="UP000504603"/>
    </source>
</evidence>
<dbReference type="GeneID" id="111006942"/>
<evidence type="ECO:0000256" key="5">
    <source>
        <dbReference type="RuleBase" id="RU000461"/>
    </source>
</evidence>
<dbReference type="InterPro" id="IPR001128">
    <property type="entry name" value="Cyt_P450"/>
</dbReference>
<evidence type="ECO:0000256" key="1">
    <source>
        <dbReference type="ARBA" id="ARBA00010617"/>
    </source>
</evidence>
<comment type="similarity">
    <text evidence="1 5">Belongs to the cytochrome P450 family.</text>
</comment>
<feature type="binding site" description="axial binding residue" evidence="4">
    <location>
        <position position="445"/>
    </location>
    <ligand>
        <name>heme</name>
        <dbReference type="ChEBI" id="CHEBI:30413"/>
    </ligand>
    <ligandPart>
        <name>Fe</name>
        <dbReference type="ChEBI" id="CHEBI:18248"/>
    </ligandPart>
</feature>